<reference evidence="2" key="1">
    <citation type="submission" date="2021-02" db="EMBL/GenBank/DDBJ databases">
        <authorList>
            <person name="Nowell W R."/>
        </authorList>
    </citation>
    <scope>NUCLEOTIDE SEQUENCE</scope>
</reference>
<name>A0A817A7X9_9BILA</name>
<dbReference type="InterPro" id="IPR027886">
    <property type="entry name" value="SPMIP4"/>
</dbReference>
<evidence type="ECO:0000256" key="1">
    <source>
        <dbReference type="SAM" id="MobiDB-lite"/>
    </source>
</evidence>
<evidence type="ECO:0000313" key="2">
    <source>
        <dbReference type="EMBL" id="CAF2247960.1"/>
    </source>
</evidence>
<dbReference type="GO" id="GO:0005813">
    <property type="term" value="C:centrosome"/>
    <property type="evidence" value="ECO:0007669"/>
    <property type="project" value="TreeGrafter"/>
</dbReference>
<comment type="caution">
    <text evidence="2">The sequence shown here is derived from an EMBL/GenBank/DDBJ whole genome shotgun (WGS) entry which is preliminary data.</text>
</comment>
<gene>
    <name evidence="2" type="ORF">MBJ925_LOCUS37706</name>
</gene>
<proteinExistence type="predicted"/>
<feature type="region of interest" description="Disordered" evidence="1">
    <location>
        <begin position="590"/>
        <end position="632"/>
    </location>
</feature>
<dbReference type="Pfam" id="PF15093">
    <property type="entry name" value="SPMIP4-like"/>
    <property type="match status" value="1"/>
</dbReference>
<dbReference type="PANTHER" id="PTHR31393:SF2">
    <property type="entry name" value="CHROMOSOME 7 OPEN READING FRAME 31"/>
    <property type="match status" value="1"/>
</dbReference>
<evidence type="ECO:0000313" key="3">
    <source>
        <dbReference type="Proteomes" id="UP000663824"/>
    </source>
</evidence>
<dbReference type="PANTHER" id="PTHR31393">
    <property type="entry name" value="C5ORF31"/>
    <property type="match status" value="1"/>
</dbReference>
<sequence length="829" mass="95586">MTSLVLFNSEPVPAGDFVKPGVDWGTAKKRNRLASDPSHTHPAGTYLYKGEPIEQNYRNTDITLSNVRINDELGEPIEQNYRNTDITLSNVRINDELIPAPQTVDVTPHQIPLKFPANHPFSSHISEKALFPNSSANFDDHPSTSMDPYMVPQKVRGNPFRREVHYQGLQRERYQTSKWPDKQYMQLPRSSSDVSSSPIYPWPRKMFVPNDDSACENSGTHIVKNKERASFETSYQNDFTYGEGIGTHVVFDTTAQLQPTEYLKPHFKKTLDPARPIDGVQAAQIHGNHRIPSALEKQKALLQYGSTETINVMSKNEKFDDQLRNGTDYANLPAHMFPNERAPTWTPRSKNSNTNNNEPQSEIRYLHHLRPSSGVPQIARDRQASNQQMEAENRLKQLELIRPEDNINLLNLKFRVLQSPRHGRPILPQYRDLYVNTLYDQLGTYVQERSGLYQTVTYDPNALVQSIPDIEKSENNEQENDHLLKDDNHLGDLLDYGEQTQDKSKPNLFQYKTFQDYQNMRSRLLNKCRVPQDANTVNARIQEGNTPFIQRESTYGDSYNTRKFLQENILSSDARSDPTSLMSTRYNTNIERARSMNSYPMKPMRSQSLDTNDHNNNNNDKEKSNDITVGPLLQPSPYDELYATNHITEHTNGYSRRSENRVYDSPFKNKGDMLAYKFYEKKQTPIAAYLQVADPLSREAKTPLHLPGPEMVARFIDPKLAKHSTYQQSYQDLSFHENISPMQDSRLSFDESYLSMKDSDPRFGRTADGRVKQWKLIDLQDRWTKTKAQRQYHMDHPESVPYVGDGTVQAKKEIVIADIVERQRMMTVR</sequence>
<organism evidence="2 3">
    <name type="scientific">Rotaria magnacalcarata</name>
    <dbReference type="NCBI Taxonomy" id="392030"/>
    <lineage>
        <taxon>Eukaryota</taxon>
        <taxon>Metazoa</taxon>
        <taxon>Spiralia</taxon>
        <taxon>Gnathifera</taxon>
        <taxon>Rotifera</taxon>
        <taxon>Eurotatoria</taxon>
        <taxon>Bdelloidea</taxon>
        <taxon>Philodinida</taxon>
        <taxon>Philodinidae</taxon>
        <taxon>Rotaria</taxon>
    </lineage>
</organism>
<dbReference type="Proteomes" id="UP000663824">
    <property type="component" value="Unassembled WGS sequence"/>
</dbReference>
<accession>A0A817A7X9</accession>
<protein>
    <submittedName>
        <fullName evidence="2">Uncharacterized protein</fullName>
    </submittedName>
</protein>
<feature type="region of interest" description="Disordered" evidence="1">
    <location>
        <begin position="326"/>
        <end position="359"/>
    </location>
</feature>
<dbReference type="AlphaFoldDB" id="A0A817A7X9"/>
<feature type="compositionally biased region" description="Polar residues" evidence="1">
    <location>
        <begin position="346"/>
        <end position="359"/>
    </location>
</feature>
<dbReference type="EMBL" id="CAJNRE010020981">
    <property type="protein sequence ID" value="CAF2247960.1"/>
    <property type="molecule type" value="Genomic_DNA"/>
</dbReference>